<evidence type="ECO:0000256" key="2">
    <source>
        <dbReference type="ARBA" id="ARBA00022786"/>
    </source>
</evidence>
<evidence type="ECO:0000256" key="3">
    <source>
        <dbReference type="PROSITE-ProRule" id="PRU00104"/>
    </source>
</evidence>
<dbReference type="AlphaFoldDB" id="A0A834BKM8"/>
<dbReference type="InterPro" id="IPR000569">
    <property type="entry name" value="HECT_dom"/>
</dbReference>
<keyword evidence="2 3" id="KW-0833">Ubl conjugation pathway</keyword>
<dbReference type="EMBL" id="WKFB01001177">
    <property type="protein sequence ID" value="KAF6715033.1"/>
    <property type="molecule type" value="Genomic_DNA"/>
</dbReference>
<proteinExistence type="predicted"/>
<feature type="domain" description="HECT" evidence="4">
    <location>
        <begin position="347"/>
        <end position="387"/>
    </location>
</feature>
<dbReference type="Proteomes" id="UP000646548">
    <property type="component" value="Unassembled WGS sequence"/>
</dbReference>
<evidence type="ECO:0000259" key="4">
    <source>
        <dbReference type="PROSITE" id="PS50237"/>
    </source>
</evidence>
<evidence type="ECO:0000256" key="1">
    <source>
        <dbReference type="ARBA" id="ARBA00022679"/>
    </source>
</evidence>
<evidence type="ECO:0000313" key="6">
    <source>
        <dbReference type="Proteomes" id="UP000646548"/>
    </source>
</evidence>
<gene>
    <name evidence="5" type="ORF">FQA47_007220</name>
</gene>
<dbReference type="SUPFAM" id="SSF56204">
    <property type="entry name" value="Hect, E3 ligase catalytic domain"/>
    <property type="match status" value="1"/>
</dbReference>
<organism evidence="5 6">
    <name type="scientific">Oryzias melastigma</name>
    <name type="common">Marine medaka</name>
    <dbReference type="NCBI Taxonomy" id="30732"/>
    <lineage>
        <taxon>Eukaryota</taxon>
        <taxon>Metazoa</taxon>
        <taxon>Chordata</taxon>
        <taxon>Craniata</taxon>
        <taxon>Vertebrata</taxon>
        <taxon>Euteleostomi</taxon>
        <taxon>Actinopterygii</taxon>
        <taxon>Neopterygii</taxon>
        <taxon>Teleostei</taxon>
        <taxon>Neoteleostei</taxon>
        <taxon>Acanthomorphata</taxon>
        <taxon>Ovalentaria</taxon>
        <taxon>Atherinomorphae</taxon>
        <taxon>Beloniformes</taxon>
        <taxon>Adrianichthyidae</taxon>
        <taxon>Oryziinae</taxon>
        <taxon>Oryzias</taxon>
    </lineage>
</organism>
<accession>A0A834BKM8</accession>
<dbReference type="InterPro" id="IPR035983">
    <property type="entry name" value="Hect_E3_ubiquitin_ligase"/>
</dbReference>
<name>A0A834BKM8_ORYME</name>
<keyword evidence="1" id="KW-0808">Transferase</keyword>
<dbReference type="Gene3D" id="3.90.1750.10">
    <property type="entry name" value="Hect, E3 ligase catalytic domains"/>
    <property type="match status" value="1"/>
</dbReference>
<reference evidence="5" key="1">
    <citation type="journal article" name="BMC Genomics">
        <title>Long-read sequencing and de novo genome assembly of marine medaka (Oryzias melastigma).</title>
        <authorList>
            <person name="Liang P."/>
            <person name="Saqib H.S.A."/>
            <person name="Ni X."/>
            <person name="Shen Y."/>
        </authorList>
    </citation>
    <scope>NUCLEOTIDE SEQUENCE</scope>
    <source>
        <strain evidence="5">Bigg-433</strain>
    </source>
</reference>
<protein>
    <submittedName>
        <fullName evidence="5">G2/M phase-specific E3 ubiquitin-protein ligase</fullName>
    </submittedName>
</protein>
<comment type="caution">
    <text evidence="5">The sequence shown here is derived from an EMBL/GenBank/DDBJ whole genome shotgun (WGS) entry which is preliminary data.</text>
</comment>
<sequence length="480" mass="53363">MDLQHVLLVCQPLPVQLWRLSEELSGPLTMYCPFCASTLVSQPKFCCSCGKNISFLYNADTPQQAMPSEDALALFQNFRAIKDVERRSCFKKKKNLKQNCVKISVGIIKLKDNILKPVRGSCLPLVVEPGLNAKQLQEAAERKIRDFDKNSHCGPYLLLYPDGSEVKNIPGTQTSFILQLYKEAIGKAYQRITLYLCTVEDFVAHSEERLTSDSSDSEVIVTSEVTAKFNATDTSVACDTEVPGTSRGTMAATCYGYLLCSYHFRFFDFNTSFTYTQLYAPVVIEDEVESGSDAESFNITKDTEMEQPSAAEIIANLASQIDHHAISRFNICRSDIWNGAVRGFKRGTFSEKKDLFVKFSDDGGRLEEGIDTGGPKREFLSLLMKRLSQRPIFDGPTDSRYIVYNSAAVRENEYSLAGKMISVSIVHGGPGPNFLSKDLVSYISGQSSFNSSVEDIKDEVIGTVLKEVHGSLMLVKGVLR</sequence>
<dbReference type="GO" id="GO:0004842">
    <property type="term" value="F:ubiquitin-protein transferase activity"/>
    <property type="evidence" value="ECO:0007669"/>
    <property type="project" value="InterPro"/>
</dbReference>
<evidence type="ECO:0000313" key="5">
    <source>
        <dbReference type="EMBL" id="KAF6715033.1"/>
    </source>
</evidence>
<dbReference type="PROSITE" id="PS50237">
    <property type="entry name" value="HECT"/>
    <property type="match status" value="1"/>
</dbReference>
<comment type="caution">
    <text evidence="3">Lacks conserved residue(s) required for the propagation of feature annotation.</text>
</comment>